<organism evidence="1 2">
    <name type="scientific">Oldenlandia corymbosa var. corymbosa</name>
    <dbReference type="NCBI Taxonomy" id="529605"/>
    <lineage>
        <taxon>Eukaryota</taxon>
        <taxon>Viridiplantae</taxon>
        <taxon>Streptophyta</taxon>
        <taxon>Embryophyta</taxon>
        <taxon>Tracheophyta</taxon>
        <taxon>Spermatophyta</taxon>
        <taxon>Magnoliopsida</taxon>
        <taxon>eudicotyledons</taxon>
        <taxon>Gunneridae</taxon>
        <taxon>Pentapetalae</taxon>
        <taxon>asterids</taxon>
        <taxon>lamiids</taxon>
        <taxon>Gentianales</taxon>
        <taxon>Rubiaceae</taxon>
        <taxon>Rubioideae</taxon>
        <taxon>Spermacoceae</taxon>
        <taxon>Hedyotis-Oldenlandia complex</taxon>
        <taxon>Oldenlandia</taxon>
    </lineage>
</organism>
<evidence type="ECO:0000313" key="2">
    <source>
        <dbReference type="Proteomes" id="UP001161247"/>
    </source>
</evidence>
<dbReference type="InterPro" id="IPR036397">
    <property type="entry name" value="RNaseH_sf"/>
</dbReference>
<evidence type="ECO:0000313" key="1">
    <source>
        <dbReference type="EMBL" id="CAI9116489.1"/>
    </source>
</evidence>
<protein>
    <submittedName>
        <fullName evidence="1">OLC1v1017650C1</fullName>
    </submittedName>
</protein>
<dbReference type="GO" id="GO:0003676">
    <property type="term" value="F:nucleic acid binding"/>
    <property type="evidence" value="ECO:0007669"/>
    <property type="project" value="InterPro"/>
</dbReference>
<keyword evidence="2" id="KW-1185">Reference proteome</keyword>
<proteinExistence type="predicted"/>
<dbReference type="InterPro" id="IPR012337">
    <property type="entry name" value="RNaseH-like_sf"/>
</dbReference>
<gene>
    <name evidence="1" type="ORF">OLC1_LOCUS22772</name>
</gene>
<dbReference type="Proteomes" id="UP001161247">
    <property type="component" value="Chromosome 8"/>
</dbReference>
<reference evidence="1" key="1">
    <citation type="submission" date="2023-03" db="EMBL/GenBank/DDBJ databases">
        <authorList>
            <person name="Julca I."/>
        </authorList>
    </citation>
    <scope>NUCLEOTIDE SEQUENCE</scope>
</reference>
<dbReference type="EMBL" id="OX459125">
    <property type="protein sequence ID" value="CAI9116489.1"/>
    <property type="molecule type" value="Genomic_DNA"/>
</dbReference>
<name>A0AAV1E9Y5_OLDCO</name>
<dbReference type="Gene3D" id="3.30.420.10">
    <property type="entry name" value="Ribonuclease H-like superfamily/Ribonuclease H"/>
    <property type="match status" value="1"/>
</dbReference>
<sequence>MGFYDIQINGVEVKATIREENQYDLLGKGISELKSRMDNPPVVGIDFKGSDKTAGMPDLLLLHVKDRCLIIQLKPKNGLVYGSLRDFLNDKSICFVGFKINGVYQTLKSRNNNQATRKHALEITGTEAEAGDLAASVLKNPSLQK</sequence>
<dbReference type="AlphaFoldDB" id="A0AAV1E9Y5"/>
<dbReference type="SUPFAM" id="SSF53098">
    <property type="entry name" value="Ribonuclease H-like"/>
    <property type="match status" value="1"/>
</dbReference>
<accession>A0AAV1E9Y5</accession>